<dbReference type="Gene3D" id="3.30.70.270">
    <property type="match status" value="1"/>
</dbReference>
<dbReference type="Gene3D" id="3.10.10.10">
    <property type="entry name" value="HIV Type 1 Reverse Transcriptase, subunit A, domain 1"/>
    <property type="match status" value="1"/>
</dbReference>
<dbReference type="EMBL" id="JACGWK010000010">
    <property type="protein sequence ID" value="KAL0331661.1"/>
    <property type="molecule type" value="Genomic_DNA"/>
</dbReference>
<evidence type="ECO:0000259" key="2">
    <source>
        <dbReference type="Pfam" id="PF00078"/>
    </source>
</evidence>
<dbReference type="Pfam" id="PF00078">
    <property type="entry name" value="RVT_1"/>
    <property type="match status" value="1"/>
</dbReference>
<evidence type="ECO:0000256" key="1">
    <source>
        <dbReference type="SAM" id="MobiDB-lite"/>
    </source>
</evidence>
<dbReference type="PANTHER" id="PTHR24559:SF444">
    <property type="entry name" value="REVERSE TRANSCRIPTASE DOMAIN-CONTAINING PROTEIN"/>
    <property type="match status" value="1"/>
</dbReference>
<evidence type="ECO:0000313" key="3">
    <source>
        <dbReference type="EMBL" id="KAL0331661.1"/>
    </source>
</evidence>
<gene>
    <name evidence="3" type="ORF">Sangu_1711600</name>
</gene>
<dbReference type="AlphaFoldDB" id="A0AAW2MNF7"/>
<dbReference type="CDD" id="cd01647">
    <property type="entry name" value="RT_LTR"/>
    <property type="match status" value="1"/>
</dbReference>
<dbReference type="SUPFAM" id="SSF56672">
    <property type="entry name" value="DNA/RNA polymerases"/>
    <property type="match status" value="1"/>
</dbReference>
<protein>
    <submittedName>
        <fullName evidence="3">Retrovirus-related Pol polyprotein from transposon</fullName>
    </submittedName>
</protein>
<feature type="domain" description="Reverse transcriptase" evidence="2">
    <location>
        <begin position="70"/>
        <end position="168"/>
    </location>
</feature>
<sequence length="168" mass="19211">MDSLGPGGNRPRCHHIPPQPRPWCEAVKQKKRHFGPEKDKIIQGEVNKLLSAGHIKEIQFLEWHSKVVLVPKPSGKLRMCIDSRDLNKACPKNFYPLHRIDQLVDSTSGCELLSMIDASEEYHQIMLAPEDHKRASFITSDGMFCYIAMPFRLKNAGATYQRLVDKIF</sequence>
<dbReference type="InterPro" id="IPR043128">
    <property type="entry name" value="Rev_trsase/Diguanyl_cyclase"/>
</dbReference>
<proteinExistence type="predicted"/>
<organism evidence="3">
    <name type="scientific">Sesamum angustifolium</name>
    <dbReference type="NCBI Taxonomy" id="2727405"/>
    <lineage>
        <taxon>Eukaryota</taxon>
        <taxon>Viridiplantae</taxon>
        <taxon>Streptophyta</taxon>
        <taxon>Embryophyta</taxon>
        <taxon>Tracheophyta</taxon>
        <taxon>Spermatophyta</taxon>
        <taxon>Magnoliopsida</taxon>
        <taxon>eudicotyledons</taxon>
        <taxon>Gunneridae</taxon>
        <taxon>Pentapetalae</taxon>
        <taxon>asterids</taxon>
        <taxon>lamiids</taxon>
        <taxon>Lamiales</taxon>
        <taxon>Pedaliaceae</taxon>
        <taxon>Sesamum</taxon>
    </lineage>
</organism>
<dbReference type="PANTHER" id="PTHR24559">
    <property type="entry name" value="TRANSPOSON TY3-I GAG-POL POLYPROTEIN"/>
    <property type="match status" value="1"/>
</dbReference>
<accession>A0AAW2MNF7</accession>
<feature type="region of interest" description="Disordered" evidence="1">
    <location>
        <begin position="1"/>
        <end position="20"/>
    </location>
</feature>
<dbReference type="InterPro" id="IPR053134">
    <property type="entry name" value="RNA-dir_DNA_polymerase"/>
</dbReference>
<name>A0AAW2MNF7_9LAMI</name>
<comment type="caution">
    <text evidence="3">The sequence shown here is derived from an EMBL/GenBank/DDBJ whole genome shotgun (WGS) entry which is preliminary data.</text>
</comment>
<reference evidence="3" key="2">
    <citation type="journal article" date="2024" name="Plant">
        <title>Genomic evolution and insights into agronomic trait innovations of Sesamum species.</title>
        <authorList>
            <person name="Miao H."/>
            <person name="Wang L."/>
            <person name="Qu L."/>
            <person name="Liu H."/>
            <person name="Sun Y."/>
            <person name="Le M."/>
            <person name="Wang Q."/>
            <person name="Wei S."/>
            <person name="Zheng Y."/>
            <person name="Lin W."/>
            <person name="Duan Y."/>
            <person name="Cao H."/>
            <person name="Xiong S."/>
            <person name="Wang X."/>
            <person name="Wei L."/>
            <person name="Li C."/>
            <person name="Ma Q."/>
            <person name="Ju M."/>
            <person name="Zhao R."/>
            <person name="Li G."/>
            <person name="Mu C."/>
            <person name="Tian Q."/>
            <person name="Mei H."/>
            <person name="Zhang T."/>
            <person name="Gao T."/>
            <person name="Zhang H."/>
        </authorList>
    </citation>
    <scope>NUCLEOTIDE SEQUENCE</scope>
    <source>
        <strain evidence="3">G01</strain>
    </source>
</reference>
<dbReference type="InterPro" id="IPR000477">
    <property type="entry name" value="RT_dom"/>
</dbReference>
<reference evidence="3" key="1">
    <citation type="submission" date="2020-06" db="EMBL/GenBank/DDBJ databases">
        <authorList>
            <person name="Li T."/>
            <person name="Hu X."/>
            <person name="Zhang T."/>
            <person name="Song X."/>
            <person name="Zhang H."/>
            <person name="Dai N."/>
            <person name="Sheng W."/>
            <person name="Hou X."/>
            <person name="Wei L."/>
        </authorList>
    </citation>
    <scope>NUCLEOTIDE SEQUENCE</scope>
    <source>
        <strain evidence="3">G01</strain>
        <tissue evidence="3">Leaf</tissue>
    </source>
</reference>
<dbReference type="InterPro" id="IPR043502">
    <property type="entry name" value="DNA/RNA_pol_sf"/>
</dbReference>